<dbReference type="AlphaFoldDB" id="A0A4R7B0M2"/>
<reference evidence="1 2" key="1">
    <citation type="submission" date="2019-03" db="EMBL/GenBank/DDBJ databases">
        <title>Genomic Encyclopedia of Type Strains, Phase III (KMG-III): the genomes of soil and plant-associated and newly described type strains.</title>
        <authorList>
            <person name="Whitman W."/>
        </authorList>
    </citation>
    <scope>NUCLEOTIDE SEQUENCE [LARGE SCALE GENOMIC DNA]</scope>
    <source>
        <strain evidence="1 2">CECT 8976</strain>
    </source>
</reference>
<evidence type="ECO:0000313" key="1">
    <source>
        <dbReference type="EMBL" id="TDR76478.1"/>
    </source>
</evidence>
<gene>
    <name evidence="1" type="ORF">DFP86_11161</name>
</gene>
<dbReference type="Proteomes" id="UP000295611">
    <property type="component" value="Unassembled WGS sequence"/>
</dbReference>
<dbReference type="EMBL" id="SNZP01000011">
    <property type="protein sequence ID" value="TDR76478.1"/>
    <property type="molecule type" value="Genomic_DNA"/>
</dbReference>
<name>A0A4R7B0M2_9NEIS</name>
<dbReference type="RefSeq" id="WP_208108344.1">
    <property type="nucleotide sequence ID" value="NZ_SNZP01000011.1"/>
</dbReference>
<sequence>MNLTIQISLDSTWHDAATLIIPNPELGHQGPMQLGYDMPSALDRI</sequence>
<evidence type="ECO:0000313" key="2">
    <source>
        <dbReference type="Proteomes" id="UP000295611"/>
    </source>
</evidence>
<comment type="caution">
    <text evidence="1">The sequence shown here is derived from an EMBL/GenBank/DDBJ whole genome shotgun (WGS) entry which is preliminary data.</text>
</comment>
<organism evidence="1 2">
    <name type="scientific">Paludibacterium purpuratum</name>
    <dbReference type="NCBI Taxonomy" id="1144873"/>
    <lineage>
        <taxon>Bacteria</taxon>
        <taxon>Pseudomonadati</taxon>
        <taxon>Pseudomonadota</taxon>
        <taxon>Betaproteobacteria</taxon>
        <taxon>Neisseriales</taxon>
        <taxon>Chromobacteriaceae</taxon>
        <taxon>Paludibacterium</taxon>
    </lineage>
</organism>
<accession>A0A4R7B0M2</accession>
<protein>
    <submittedName>
        <fullName evidence="1">Uncharacterized protein</fullName>
    </submittedName>
</protein>
<keyword evidence="2" id="KW-1185">Reference proteome</keyword>
<proteinExistence type="predicted"/>